<dbReference type="Gene3D" id="1.10.357.10">
    <property type="entry name" value="Tetracycline Repressor, domain 2"/>
    <property type="match status" value="1"/>
</dbReference>
<keyword evidence="3" id="KW-0804">Transcription</keyword>
<dbReference type="InterPro" id="IPR050109">
    <property type="entry name" value="HTH-type_TetR-like_transc_reg"/>
</dbReference>
<dbReference type="PANTHER" id="PTHR30055">
    <property type="entry name" value="HTH-TYPE TRANSCRIPTIONAL REGULATOR RUTR"/>
    <property type="match status" value="1"/>
</dbReference>
<dbReference type="Pfam" id="PF02909">
    <property type="entry name" value="TetR_C_1"/>
    <property type="match status" value="1"/>
</dbReference>
<feature type="domain" description="HTH tetR-type" evidence="5">
    <location>
        <begin position="27"/>
        <end position="87"/>
    </location>
</feature>
<dbReference type="InterPro" id="IPR036271">
    <property type="entry name" value="Tet_transcr_reg_TetR-rel_C_sf"/>
</dbReference>
<dbReference type="InterPro" id="IPR009057">
    <property type="entry name" value="Homeodomain-like_sf"/>
</dbReference>
<dbReference type="SUPFAM" id="SSF48498">
    <property type="entry name" value="Tetracyclin repressor-like, C-terminal domain"/>
    <property type="match status" value="1"/>
</dbReference>
<evidence type="ECO:0000256" key="3">
    <source>
        <dbReference type="ARBA" id="ARBA00023163"/>
    </source>
</evidence>
<evidence type="ECO:0000256" key="2">
    <source>
        <dbReference type="ARBA" id="ARBA00023125"/>
    </source>
</evidence>
<dbReference type="EMBL" id="BOMF01000176">
    <property type="protein sequence ID" value="GID51297.1"/>
    <property type="molecule type" value="Genomic_DNA"/>
</dbReference>
<name>A0ABQ3WYD3_9ACTN</name>
<dbReference type="InterPro" id="IPR001647">
    <property type="entry name" value="HTH_TetR"/>
</dbReference>
<accession>A0ABQ3WYD3</accession>
<evidence type="ECO:0000256" key="1">
    <source>
        <dbReference type="ARBA" id="ARBA00023015"/>
    </source>
</evidence>
<keyword evidence="1" id="KW-0805">Transcription regulation</keyword>
<protein>
    <submittedName>
        <fullName evidence="6">TetR family transcriptional regulator</fullName>
    </submittedName>
</protein>
<organism evidence="6">
    <name type="scientific">Actinoplanes campanulatus</name>
    <dbReference type="NCBI Taxonomy" id="113559"/>
    <lineage>
        <taxon>Bacteria</taxon>
        <taxon>Bacillati</taxon>
        <taxon>Actinomycetota</taxon>
        <taxon>Actinomycetes</taxon>
        <taxon>Micromonosporales</taxon>
        <taxon>Micromonosporaceae</taxon>
        <taxon>Actinoplanes</taxon>
    </lineage>
</organism>
<keyword evidence="2 4" id="KW-0238">DNA-binding</keyword>
<comment type="caution">
    <text evidence="6">The sequence shown here is derived from an EMBL/GenBank/DDBJ whole genome shotgun (WGS) entry which is preliminary data.</text>
</comment>
<dbReference type="InterPro" id="IPR004111">
    <property type="entry name" value="Repressor_TetR_C"/>
</dbReference>
<feature type="DNA-binding region" description="H-T-H motif" evidence="4">
    <location>
        <begin position="50"/>
        <end position="69"/>
    </location>
</feature>
<evidence type="ECO:0000256" key="4">
    <source>
        <dbReference type="PROSITE-ProRule" id="PRU00335"/>
    </source>
</evidence>
<dbReference type="PANTHER" id="PTHR30055:SF151">
    <property type="entry name" value="TRANSCRIPTIONAL REGULATORY PROTEIN"/>
    <property type="match status" value="1"/>
</dbReference>
<dbReference type="Gene3D" id="1.10.10.60">
    <property type="entry name" value="Homeodomain-like"/>
    <property type="match status" value="1"/>
</dbReference>
<evidence type="ECO:0000259" key="5">
    <source>
        <dbReference type="PROSITE" id="PS50977"/>
    </source>
</evidence>
<dbReference type="SUPFAM" id="SSF46689">
    <property type="entry name" value="Homeodomain-like"/>
    <property type="match status" value="1"/>
</dbReference>
<evidence type="ECO:0000313" key="6">
    <source>
        <dbReference type="EMBL" id="GID51297.1"/>
    </source>
</evidence>
<reference evidence="6" key="1">
    <citation type="submission" date="2021-01" db="EMBL/GenBank/DDBJ databases">
        <title>Whole genome shotgun sequence of Actinoplanes capillaceus NBRC 16408.</title>
        <authorList>
            <person name="Komaki H."/>
            <person name="Tamura T."/>
        </authorList>
    </citation>
    <scope>NUCLEOTIDE SEQUENCE [LARGE SCALE GENOMIC DNA]</scope>
    <source>
        <strain evidence="6">NBRC 16408</strain>
    </source>
</reference>
<sequence>MEPDRTLNLLWRSRLGTPQGTRGPKQRVSVDEVIRAGIAVADEDGLPAFSMRKVADRLGLKLMSIYTYVPGRSELIGLMVDEVIGETPHPPHPDGPLRDRLAGVARHMWDEFHRHPWLLQVESSRPWIGPHGCARYEWQLEAMEGYGLGDLEMDQVLTMVCDFTAGSARTSILARRTTEESGISDAEWWEANAPLLERVMPPGAYPLSGRVGTAAGQEYNAIGDPARSFRFGLDRLLDGVETLLRRDPETVT</sequence>
<gene>
    <name evidence="6" type="ORF">Aca07nite_85720</name>
</gene>
<dbReference type="RefSeq" id="WP_204301264.1">
    <property type="nucleotide sequence ID" value="NZ_BAAAGQ010000050.1"/>
</dbReference>
<proteinExistence type="predicted"/>
<dbReference type="PROSITE" id="PS50977">
    <property type="entry name" value="HTH_TETR_2"/>
    <property type="match status" value="1"/>
</dbReference>